<name>A0A428S9B6_9HYPO</name>
<dbReference type="Gene3D" id="3.90.70.10">
    <property type="entry name" value="Cysteine proteinases"/>
    <property type="match status" value="1"/>
</dbReference>
<dbReference type="SUPFAM" id="SSF53300">
    <property type="entry name" value="vWA-like"/>
    <property type="match status" value="1"/>
</dbReference>
<organism evidence="1 2">
    <name type="scientific">Fusarium oligoseptatum</name>
    <dbReference type="NCBI Taxonomy" id="2604345"/>
    <lineage>
        <taxon>Eukaryota</taxon>
        <taxon>Fungi</taxon>
        <taxon>Dikarya</taxon>
        <taxon>Ascomycota</taxon>
        <taxon>Pezizomycotina</taxon>
        <taxon>Sordariomycetes</taxon>
        <taxon>Hypocreomycetidae</taxon>
        <taxon>Hypocreales</taxon>
        <taxon>Nectriaceae</taxon>
        <taxon>Fusarium</taxon>
        <taxon>Fusarium solani species complex</taxon>
    </lineage>
</organism>
<gene>
    <name evidence="1" type="ORF">CEP52_015817</name>
</gene>
<accession>A0A428S9B6</accession>
<dbReference type="InterPro" id="IPR038765">
    <property type="entry name" value="Papain-like_cys_pep_sf"/>
</dbReference>
<reference evidence="1 2" key="1">
    <citation type="submission" date="2017-06" db="EMBL/GenBank/DDBJ databases">
        <title>Comparative genomic analysis of Ambrosia Fusariam Clade fungi.</title>
        <authorList>
            <person name="Stajich J.E."/>
            <person name="Carrillo J."/>
            <person name="Kijimoto T."/>
            <person name="Eskalen A."/>
            <person name="O'Donnell K."/>
            <person name="Kasson M."/>
        </authorList>
    </citation>
    <scope>NUCLEOTIDE SEQUENCE [LARGE SCALE GENOMIC DNA]</scope>
    <source>
        <strain evidence="1 2">NRRL62579</strain>
    </source>
</reference>
<keyword evidence="2" id="KW-1185">Reference proteome</keyword>
<evidence type="ECO:0008006" key="3">
    <source>
        <dbReference type="Google" id="ProtNLM"/>
    </source>
</evidence>
<dbReference type="InterPro" id="IPR036465">
    <property type="entry name" value="vWFA_dom_sf"/>
</dbReference>
<evidence type="ECO:0000313" key="1">
    <source>
        <dbReference type="EMBL" id="RSL86415.1"/>
    </source>
</evidence>
<evidence type="ECO:0000313" key="2">
    <source>
        <dbReference type="Proteomes" id="UP000287144"/>
    </source>
</evidence>
<dbReference type="SUPFAM" id="SSF54001">
    <property type="entry name" value="Cysteine proteinases"/>
    <property type="match status" value="1"/>
</dbReference>
<dbReference type="Proteomes" id="UP000287144">
    <property type="component" value="Unassembled WGS sequence"/>
</dbReference>
<protein>
    <recommendedName>
        <fullName evidence="3">VWFA domain-containing protein</fullName>
    </recommendedName>
</protein>
<dbReference type="AlphaFoldDB" id="A0A428S9B6"/>
<dbReference type="Gene3D" id="3.40.50.410">
    <property type="entry name" value="von Willebrand factor, type A domain"/>
    <property type="match status" value="1"/>
</dbReference>
<proteinExistence type="predicted"/>
<comment type="caution">
    <text evidence="1">The sequence shown here is derived from an EMBL/GenBank/DDBJ whole genome shotgun (WGS) entry which is preliminary data.</text>
</comment>
<dbReference type="EMBL" id="NKCK01000298">
    <property type="protein sequence ID" value="RSL86415.1"/>
    <property type="molecule type" value="Genomic_DNA"/>
</dbReference>
<sequence length="713" mass="78851">MSSHPPTRVIGCLLDVSGSMRQTLETGQGDNRAVERLQAVLSAALKFARAEQQRETSTLVFVGLFGLDASTGCPPVVDLCGAVDALVCDNDDVNRSGHDLLIALANENNLAHITKYFRTKLTDQEALVLHAYLRRHPERKGELIAAIPDERLIKGCQTAATNIGGTAGRVLGSLLGEAGARVGSTAGAYFASSVVEVAEDYAVRNSEALRLARQMCDEWLNDFVILVPRPVSQVVHLLQRLQGHRSEARNGNEDKDILLDLLRRHLYGRTPMREALSSSLEAFQEYPLTAQGGSVQQRVLLVISDGAWTDDNPIPTAAELRNQEVTITTVFLTSNEKIPRRRLVDKARVSWCRGQRALFDMASMISCATHPVPVLASVGWEVPSSGECALYTTVCSISALEEFCSLLSSARFGSADMLLDIVGRMNLDAYIDGQHAQTRRRPSNQAVVHMALLRIVGREGGCPSMEEIRGWILHQDNFPDNLPGNEGWDVREILEVIPSRYRPLRFQRVDEDGARQAVLRRRPVLATFHLSKDGWVAFAKHFKNDETRTKVLTYGEMAPYRSLEPDEDGHAVVMTGCDPFSLTFLNSWGRDWGNNGSFSIENSSVLELDGPEKLRMDFYDVYWLEGELTDNEREAYNARVDEELRSRSSNHPSIFDLDSRCPLCLAIAPIREFSGSIRRVTCPRCGKSFSPEPGHLVQALYAQAGLSDGDGGA</sequence>